<comment type="pathway">
    <text evidence="7">Cofactor metabolism.</text>
</comment>
<dbReference type="NCBIfam" id="TIGR00558">
    <property type="entry name" value="pdxH"/>
    <property type="match status" value="1"/>
</dbReference>
<dbReference type="PANTHER" id="PTHR10851">
    <property type="entry name" value="PYRIDOXINE-5-PHOSPHATE OXIDASE"/>
    <property type="match status" value="1"/>
</dbReference>
<dbReference type="InterPro" id="IPR012349">
    <property type="entry name" value="Split_barrel_FMN-bd"/>
</dbReference>
<dbReference type="NCBIfam" id="NF004231">
    <property type="entry name" value="PRK05679.1"/>
    <property type="match status" value="1"/>
</dbReference>
<dbReference type="InterPro" id="IPR019740">
    <property type="entry name" value="Pyridox_Oxase_CS"/>
</dbReference>
<evidence type="ECO:0000313" key="12">
    <source>
        <dbReference type="EMBL" id="NGO40387.1"/>
    </source>
</evidence>
<dbReference type="FunFam" id="2.30.110.10:FF:000020">
    <property type="entry name" value="PNPO isoform 11"/>
    <property type="match status" value="1"/>
</dbReference>
<dbReference type="PANTHER" id="PTHR10851:SF0">
    <property type="entry name" value="PYRIDOXINE-5'-PHOSPHATE OXIDASE"/>
    <property type="match status" value="1"/>
</dbReference>
<evidence type="ECO:0000256" key="3">
    <source>
        <dbReference type="ARBA" id="ARBA00022630"/>
    </source>
</evidence>
<dbReference type="AlphaFoldDB" id="A0A6M1RSN0"/>
<dbReference type="SUPFAM" id="SSF50475">
    <property type="entry name" value="FMN-binding split barrel"/>
    <property type="match status" value="1"/>
</dbReference>
<feature type="domain" description="Pyridoxine 5'-phosphate oxidase dimerisation C-terminal" evidence="11">
    <location>
        <begin position="171"/>
        <end position="212"/>
    </location>
</feature>
<dbReference type="GO" id="GO:0010181">
    <property type="term" value="F:FMN binding"/>
    <property type="evidence" value="ECO:0007669"/>
    <property type="project" value="UniProtKB-UniRule"/>
</dbReference>
<dbReference type="Proteomes" id="UP000477311">
    <property type="component" value="Unassembled WGS sequence"/>
</dbReference>
<gene>
    <name evidence="12" type="primary">pdxH</name>
    <name evidence="12" type="ORF">G4L39_13415</name>
</gene>
<feature type="domain" description="Pyridoxamine 5'-phosphate oxidase N-terminal" evidence="10">
    <location>
        <begin position="42"/>
        <end position="157"/>
    </location>
</feature>
<keyword evidence="5 12" id="KW-0560">Oxidoreductase</keyword>
<evidence type="ECO:0000259" key="11">
    <source>
        <dbReference type="Pfam" id="PF10590"/>
    </source>
</evidence>
<feature type="binding site" evidence="9">
    <location>
        <begin position="75"/>
        <end position="76"/>
    </location>
    <ligand>
        <name>FMN</name>
        <dbReference type="ChEBI" id="CHEBI:58210"/>
    </ligand>
</feature>
<comment type="caution">
    <text evidence="12">The sequence shown here is derived from an EMBL/GenBank/DDBJ whole genome shotgun (WGS) entry which is preliminary data.</text>
</comment>
<evidence type="ECO:0000256" key="1">
    <source>
        <dbReference type="ARBA" id="ARBA00007301"/>
    </source>
</evidence>
<dbReference type="InterPro" id="IPR000659">
    <property type="entry name" value="Pyridox_Oxase"/>
</dbReference>
<reference evidence="12 13" key="1">
    <citation type="submission" date="2020-02" db="EMBL/GenBank/DDBJ databases">
        <title>Draft genome sequence of Limisphaera ngatamarikiensis NGM72.4T, a thermophilic Verrucomicrobia grouped in subdivision 3.</title>
        <authorList>
            <person name="Carere C.R."/>
            <person name="Steen J."/>
            <person name="Hugenholtz P."/>
            <person name="Stott M.B."/>
        </authorList>
    </citation>
    <scope>NUCLEOTIDE SEQUENCE [LARGE SCALE GENOMIC DNA]</scope>
    <source>
        <strain evidence="12 13">NGM72.4</strain>
    </source>
</reference>
<dbReference type="PIRSF" id="PIRSF000190">
    <property type="entry name" value="Pyd_amn-ph_oxd"/>
    <property type="match status" value="1"/>
</dbReference>
<keyword evidence="6" id="KW-0664">Pyridoxine biosynthesis</keyword>
<keyword evidence="13" id="KW-1185">Reference proteome</keyword>
<organism evidence="12 13">
    <name type="scientific">Limisphaera ngatamarikiensis</name>
    <dbReference type="NCBI Taxonomy" id="1324935"/>
    <lineage>
        <taxon>Bacteria</taxon>
        <taxon>Pseudomonadati</taxon>
        <taxon>Verrucomicrobiota</taxon>
        <taxon>Verrucomicrobiia</taxon>
        <taxon>Limisphaerales</taxon>
        <taxon>Limisphaeraceae</taxon>
        <taxon>Limisphaera</taxon>
    </lineage>
</organism>
<feature type="binding site" evidence="9">
    <location>
        <position position="104"/>
    </location>
    <ligand>
        <name>FMN</name>
        <dbReference type="ChEBI" id="CHEBI:58210"/>
    </ligand>
</feature>
<dbReference type="Pfam" id="PF10590">
    <property type="entry name" value="PNP_phzG_C"/>
    <property type="match status" value="1"/>
</dbReference>
<name>A0A6M1RSN0_9BACT</name>
<evidence type="ECO:0000256" key="4">
    <source>
        <dbReference type="ARBA" id="ARBA00022643"/>
    </source>
</evidence>
<accession>A0A6M1RSN0</accession>
<evidence type="ECO:0000256" key="9">
    <source>
        <dbReference type="PIRSR" id="PIRSR000190-2"/>
    </source>
</evidence>
<evidence type="ECO:0000259" key="10">
    <source>
        <dbReference type="Pfam" id="PF01243"/>
    </source>
</evidence>
<dbReference type="EMBL" id="JAAKYA010000089">
    <property type="protein sequence ID" value="NGO40387.1"/>
    <property type="molecule type" value="Genomic_DNA"/>
</dbReference>
<dbReference type="RefSeq" id="WP_165108937.1">
    <property type="nucleotide sequence ID" value="NZ_JAAKYA010000089.1"/>
</dbReference>
<comment type="cofactor">
    <cofactor evidence="9">
        <name>FMN</name>
        <dbReference type="ChEBI" id="CHEBI:58210"/>
    </cofactor>
    <text evidence="9">Binds 1 FMN per subunit.</text>
</comment>
<evidence type="ECO:0000256" key="5">
    <source>
        <dbReference type="ARBA" id="ARBA00023002"/>
    </source>
</evidence>
<dbReference type="GO" id="GO:0004733">
    <property type="term" value="F:pyridoxamine phosphate oxidase activity"/>
    <property type="evidence" value="ECO:0007669"/>
    <property type="project" value="UniProtKB-UniRule"/>
</dbReference>
<feature type="binding site" evidence="9">
    <location>
        <position position="82"/>
    </location>
    <ligand>
        <name>FMN</name>
        <dbReference type="ChEBI" id="CHEBI:58210"/>
    </ligand>
</feature>
<comment type="similarity">
    <text evidence="1">Belongs to the pyridoxamine 5'-phosphate oxidase family.</text>
</comment>
<dbReference type="HAMAP" id="MF_01629">
    <property type="entry name" value="PdxH"/>
    <property type="match status" value="1"/>
</dbReference>
<feature type="binding site" evidence="9">
    <location>
        <begin position="60"/>
        <end position="65"/>
    </location>
    <ligand>
        <name>FMN</name>
        <dbReference type="ChEBI" id="CHEBI:58210"/>
    </ligand>
</feature>
<feature type="binding site" evidence="9">
    <location>
        <begin position="139"/>
        <end position="140"/>
    </location>
    <ligand>
        <name>FMN</name>
        <dbReference type="ChEBI" id="CHEBI:58210"/>
    </ligand>
</feature>
<dbReference type="EC" id="1.4.3.5" evidence="8"/>
<dbReference type="PROSITE" id="PS01064">
    <property type="entry name" value="PYRIDOX_OXIDASE"/>
    <property type="match status" value="1"/>
</dbReference>
<evidence type="ECO:0000256" key="6">
    <source>
        <dbReference type="ARBA" id="ARBA00023096"/>
    </source>
</evidence>
<keyword evidence="3" id="KW-0285">Flavoprotein</keyword>
<dbReference type="InterPro" id="IPR011576">
    <property type="entry name" value="Pyridox_Oxase_N"/>
</dbReference>
<evidence type="ECO:0000256" key="8">
    <source>
        <dbReference type="NCBIfam" id="TIGR00558"/>
    </source>
</evidence>
<dbReference type="InterPro" id="IPR019576">
    <property type="entry name" value="Pyridoxamine_oxidase_dimer_C"/>
</dbReference>
<evidence type="ECO:0000256" key="2">
    <source>
        <dbReference type="ARBA" id="ARBA00011738"/>
    </source>
</evidence>
<dbReference type="Gene3D" id="2.30.110.10">
    <property type="entry name" value="Electron Transport, Fmn-binding Protein, Chain A"/>
    <property type="match status" value="1"/>
</dbReference>
<dbReference type="Pfam" id="PF01243">
    <property type="entry name" value="PNPOx_N"/>
    <property type="match status" value="1"/>
</dbReference>
<evidence type="ECO:0000256" key="7">
    <source>
        <dbReference type="ARBA" id="ARBA00060587"/>
    </source>
</evidence>
<comment type="subunit">
    <text evidence="2">Homodimer.</text>
</comment>
<protein>
    <recommendedName>
        <fullName evidence="8">Pyridoxamine 5'-phosphate oxidase</fullName>
        <ecNumber evidence="8">1.4.3.5</ecNumber>
    </recommendedName>
</protein>
<keyword evidence="4 9" id="KW-0288">FMN</keyword>
<evidence type="ECO:0000313" key="13">
    <source>
        <dbReference type="Proteomes" id="UP000477311"/>
    </source>
</evidence>
<proteinExistence type="inferred from homology"/>
<feature type="binding site" evidence="9">
    <location>
        <position position="194"/>
    </location>
    <ligand>
        <name>FMN</name>
        <dbReference type="ChEBI" id="CHEBI:58210"/>
    </ligand>
</feature>
<dbReference type="GO" id="GO:0008615">
    <property type="term" value="P:pyridoxine biosynthetic process"/>
    <property type="evidence" value="ECO:0007669"/>
    <property type="project" value="UniProtKB-UniRule"/>
</dbReference>
<feature type="binding site" evidence="9">
    <location>
        <position position="184"/>
    </location>
    <ligand>
        <name>FMN</name>
        <dbReference type="ChEBI" id="CHEBI:58210"/>
    </ligand>
</feature>
<feature type="binding site" evidence="9">
    <location>
        <position position="81"/>
    </location>
    <ligand>
        <name>FMN</name>
        <dbReference type="ChEBI" id="CHEBI:58210"/>
    </ligand>
</feature>
<sequence>MNLFDLRREFENRPLHRRDLAPDPLVQFERWFLEAREHVELDPNAMCLSTVGPDGRPSARMVLLKSYDADGFVFFTNLESRKAREMEANPHVCLLFYWAPLSRQVVIEGRAARVSTAEAMAYFMRRPRGSQIGAWVSEQSRRISSRALLEAKWEEMKRKFASGEIPLPSFWGGYRVRPTRYEFWQGRENRLHDRFEYVPDGAGGWRIERLQP</sequence>